<reference evidence="2 3" key="1">
    <citation type="submission" date="2019-12" db="EMBL/GenBank/DDBJ databases">
        <title>Whole genome sequencing of endophytic Actinobacterium Micromonospora sp. MPMI6T.</title>
        <authorList>
            <person name="Evv R."/>
            <person name="Podile A.R."/>
        </authorList>
    </citation>
    <scope>NUCLEOTIDE SEQUENCE [LARGE SCALE GENOMIC DNA]</scope>
    <source>
        <strain evidence="2 3">MPMI6</strain>
    </source>
</reference>
<keyword evidence="1" id="KW-0732">Signal</keyword>
<accession>A0ABS3VYS9</accession>
<comment type="caution">
    <text evidence="2">The sequence shown here is derived from an EMBL/GenBank/DDBJ whole genome shotgun (WGS) entry which is preliminary data.</text>
</comment>
<evidence type="ECO:0000313" key="2">
    <source>
        <dbReference type="EMBL" id="MBO4209678.1"/>
    </source>
</evidence>
<evidence type="ECO:0000256" key="1">
    <source>
        <dbReference type="SAM" id="SignalP"/>
    </source>
</evidence>
<sequence>MGRRWRTTWRYVTAMLLALTMGAVVLPAPAQAVDYPGGRRIYSVALGAIPAARRG</sequence>
<feature type="signal peptide" evidence="1">
    <location>
        <begin position="1"/>
        <end position="32"/>
    </location>
</feature>
<organism evidence="2 3">
    <name type="scientific">Micromonospora echinofusca</name>
    <dbReference type="NCBI Taxonomy" id="47858"/>
    <lineage>
        <taxon>Bacteria</taxon>
        <taxon>Bacillati</taxon>
        <taxon>Actinomycetota</taxon>
        <taxon>Actinomycetes</taxon>
        <taxon>Micromonosporales</taxon>
        <taxon>Micromonosporaceae</taxon>
        <taxon>Micromonospora</taxon>
    </lineage>
</organism>
<keyword evidence="3" id="KW-1185">Reference proteome</keyword>
<dbReference type="Proteomes" id="UP000823521">
    <property type="component" value="Unassembled WGS sequence"/>
</dbReference>
<gene>
    <name evidence="2" type="ORF">GSF22_27345</name>
</gene>
<protein>
    <submittedName>
        <fullName evidence="2">Uncharacterized protein</fullName>
    </submittedName>
</protein>
<feature type="chain" id="PRO_5047368532" evidence="1">
    <location>
        <begin position="33"/>
        <end position="55"/>
    </location>
</feature>
<dbReference type="EMBL" id="WVUH01000334">
    <property type="protein sequence ID" value="MBO4209678.1"/>
    <property type="molecule type" value="Genomic_DNA"/>
</dbReference>
<name>A0ABS3VYS9_MICEH</name>
<proteinExistence type="predicted"/>
<evidence type="ECO:0000313" key="3">
    <source>
        <dbReference type="Proteomes" id="UP000823521"/>
    </source>
</evidence>
<feature type="non-terminal residue" evidence="2">
    <location>
        <position position="55"/>
    </location>
</feature>